<dbReference type="AlphaFoldDB" id="A0A329AT96"/>
<gene>
    <name evidence="2" type="ORF">FHX61_002144</name>
</gene>
<proteinExistence type="predicted"/>
<accession>A0A329AT96</accession>
<feature type="compositionally biased region" description="Basic and acidic residues" evidence="1">
    <location>
        <begin position="24"/>
        <end position="52"/>
    </location>
</feature>
<protein>
    <submittedName>
        <fullName evidence="2">Uncharacterized protein</fullName>
    </submittedName>
</protein>
<comment type="caution">
    <text evidence="2">The sequence shown here is derived from an EMBL/GenBank/DDBJ whole genome shotgun (WGS) entry which is preliminary data.</text>
</comment>
<dbReference type="RefSeq" id="WP_116601835.1">
    <property type="nucleotide sequence ID" value="NZ_JACHWE010000002.1"/>
</dbReference>
<evidence type="ECO:0000313" key="2">
    <source>
        <dbReference type="EMBL" id="MBB3007496.1"/>
    </source>
</evidence>
<dbReference type="EMBL" id="JACHWF010000002">
    <property type="protein sequence ID" value="MBB3007496.1"/>
    <property type="molecule type" value="Genomic_DNA"/>
</dbReference>
<name>A0A329AT96_9BURK</name>
<organism evidence="2 3">
    <name type="scientific">Cupriavidus alkaliphilus</name>
    <dbReference type="NCBI Taxonomy" id="942866"/>
    <lineage>
        <taxon>Bacteria</taxon>
        <taxon>Pseudomonadati</taxon>
        <taxon>Pseudomonadota</taxon>
        <taxon>Betaproteobacteria</taxon>
        <taxon>Burkholderiales</taxon>
        <taxon>Burkholderiaceae</taxon>
        <taxon>Cupriavidus</taxon>
    </lineage>
</organism>
<reference evidence="2 3" key="1">
    <citation type="submission" date="2020-08" db="EMBL/GenBank/DDBJ databases">
        <title>Genomic Encyclopedia of Type Strains, Phase IV (KMG-V): Genome sequencing to study the core and pangenomes of soil and plant-associated prokaryotes.</title>
        <authorList>
            <person name="Whitman W."/>
        </authorList>
    </citation>
    <scope>NUCLEOTIDE SEQUENCE [LARGE SCALE GENOMIC DNA]</scope>
    <source>
        <strain evidence="2 3">SLV-2362</strain>
    </source>
</reference>
<feature type="region of interest" description="Disordered" evidence="1">
    <location>
        <begin position="1"/>
        <end position="61"/>
    </location>
</feature>
<keyword evidence="3" id="KW-1185">Reference proteome</keyword>
<feature type="compositionally biased region" description="Basic and acidic residues" evidence="1">
    <location>
        <begin position="1"/>
        <end position="10"/>
    </location>
</feature>
<evidence type="ECO:0000313" key="3">
    <source>
        <dbReference type="Proteomes" id="UP000578036"/>
    </source>
</evidence>
<sequence length="61" mass="7003">MAHQIPRPDEGPNVPEVPPANPSRESEEQLPPRHDDDLGKPPRQPGQEDLRRRQSSWSMQQ</sequence>
<evidence type="ECO:0000256" key="1">
    <source>
        <dbReference type="SAM" id="MobiDB-lite"/>
    </source>
</evidence>
<dbReference type="Proteomes" id="UP000578036">
    <property type="component" value="Unassembled WGS sequence"/>
</dbReference>